<dbReference type="InterPro" id="IPR012338">
    <property type="entry name" value="Beta-lactam/transpept-like"/>
</dbReference>
<dbReference type="Proteomes" id="UP000031549">
    <property type="component" value="Unassembled WGS sequence"/>
</dbReference>
<protein>
    <submittedName>
        <fullName evidence="4">Serine hydrolase</fullName>
    </submittedName>
</protein>
<feature type="domain" description="AMIN" evidence="2">
    <location>
        <begin position="26"/>
        <end position="123"/>
    </location>
</feature>
<dbReference type="InterPro" id="IPR045155">
    <property type="entry name" value="Beta-lactam_cat"/>
</dbReference>
<reference evidence="4 5" key="1">
    <citation type="journal article" date="2015" name="Genome Announc.">
        <title>Draft Genome Sequence of Cyanobacterium Hassallia byssoidea Strain VB512170, Isolated from Monuments in India.</title>
        <authorList>
            <person name="Singh D."/>
            <person name="Chandrababunaidu M.M."/>
            <person name="Panda A."/>
            <person name="Sen D."/>
            <person name="Bhattacharyya S."/>
            <person name="Adhikary S.P."/>
            <person name="Tripathy S."/>
        </authorList>
    </citation>
    <scope>NUCLEOTIDE SEQUENCE [LARGE SCALE GENOMIC DNA]</scope>
    <source>
        <strain evidence="4 5">VB512170</strain>
    </source>
</reference>
<keyword evidence="4" id="KW-0378">Hydrolase</keyword>
<dbReference type="RefSeq" id="WP_039739826.1">
    <property type="nucleotide sequence ID" value="NZ_JTCM02000071.1"/>
</dbReference>
<dbReference type="InterPro" id="IPR000871">
    <property type="entry name" value="Beta-lactam_class-A"/>
</dbReference>
<sequence length="437" mass="48174">MKCRLFLASLASLVLMSEQANAAKLESWYFDQAQNQLHITTDSGIQPKAFLLDNPKRLVIDLPGTTIDTTTMRKSFGKAIKEIRIGQPDEKSTRLVIELAPGYNISPQGLSIKGDSRSHWVVNFSSINRQPNDVSFSAGENRQDIAIAPTDASTFAGVVNLGQEIPVLNSQIKALMNRYRSLNPGMFFLDLQTGNYVDINGEKIFSAASTIKFPVLVALFEEIDAGRIKLNEKLVMRRGLIAGESGTMQYKPVGTKFSVLQTITNMIVISDNTATNMIIDRLGGETKLNQRFRNWGLQNTVIRNNLPDVGGTNTTSPKDLVRLSALLSNNRLLSPQSRNQVLAIMRGTRNRSLLPAGIDKKAIISHKTGTLRFILGDAGIIQMPNGKSYLAGILVRRPNYDDGAVSFIRQVSRAVYNYLGESKLGNVPVNESSFVDR</sequence>
<dbReference type="Pfam" id="PF11741">
    <property type="entry name" value="AMIN"/>
    <property type="match status" value="1"/>
</dbReference>
<dbReference type="Pfam" id="PF13354">
    <property type="entry name" value="Beta-lactamase2"/>
    <property type="match status" value="1"/>
</dbReference>
<evidence type="ECO:0000256" key="1">
    <source>
        <dbReference type="SAM" id="SignalP"/>
    </source>
</evidence>
<gene>
    <name evidence="4" type="ORF">PI95_023835</name>
</gene>
<name>A0A846HDV1_9CYAN</name>
<dbReference type="EMBL" id="JTCM02000071">
    <property type="protein sequence ID" value="NEU75505.1"/>
    <property type="molecule type" value="Genomic_DNA"/>
</dbReference>
<evidence type="ECO:0000259" key="2">
    <source>
        <dbReference type="Pfam" id="PF11741"/>
    </source>
</evidence>
<comment type="caution">
    <text evidence="4">The sequence shown here is derived from an EMBL/GenBank/DDBJ whole genome shotgun (WGS) entry which is preliminary data.</text>
</comment>
<dbReference type="GO" id="GO:0030655">
    <property type="term" value="P:beta-lactam antibiotic catabolic process"/>
    <property type="evidence" value="ECO:0007669"/>
    <property type="project" value="InterPro"/>
</dbReference>
<feature type="signal peptide" evidence="1">
    <location>
        <begin position="1"/>
        <end position="22"/>
    </location>
</feature>
<proteinExistence type="predicted"/>
<dbReference type="GO" id="GO:0046677">
    <property type="term" value="P:response to antibiotic"/>
    <property type="evidence" value="ECO:0007669"/>
    <property type="project" value="InterPro"/>
</dbReference>
<dbReference type="Gene3D" id="3.40.710.10">
    <property type="entry name" value="DD-peptidase/beta-lactamase superfamily"/>
    <property type="match status" value="1"/>
</dbReference>
<dbReference type="SUPFAM" id="SSF56601">
    <property type="entry name" value="beta-lactamase/transpeptidase-like"/>
    <property type="match status" value="1"/>
</dbReference>
<feature type="domain" description="Beta-lactamase class A catalytic" evidence="3">
    <location>
        <begin position="185"/>
        <end position="395"/>
    </location>
</feature>
<accession>A0A846HDV1</accession>
<keyword evidence="5" id="KW-1185">Reference proteome</keyword>
<evidence type="ECO:0000259" key="3">
    <source>
        <dbReference type="Pfam" id="PF13354"/>
    </source>
</evidence>
<keyword evidence="1" id="KW-0732">Signal</keyword>
<evidence type="ECO:0000313" key="5">
    <source>
        <dbReference type="Proteomes" id="UP000031549"/>
    </source>
</evidence>
<feature type="chain" id="PRO_5032588030" evidence="1">
    <location>
        <begin position="23"/>
        <end position="437"/>
    </location>
</feature>
<evidence type="ECO:0000313" key="4">
    <source>
        <dbReference type="EMBL" id="NEU75505.1"/>
    </source>
</evidence>
<dbReference type="PANTHER" id="PTHR35333">
    <property type="entry name" value="BETA-LACTAMASE"/>
    <property type="match status" value="1"/>
</dbReference>
<dbReference type="AlphaFoldDB" id="A0A846HDV1"/>
<dbReference type="GO" id="GO:0008800">
    <property type="term" value="F:beta-lactamase activity"/>
    <property type="evidence" value="ECO:0007669"/>
    <property type="project" value="InterPro"/>
</dbReference>
<dbReference type="PANTHER" id="PTHR35333:SF4">
    <property type="entry name" value="SLR0121 PROTEIN"/>
    <property type="match status" value="1"/>
</dbReference>
<dbReference type="InterPro" id="IPR021731">
    <property type="entry name" value="AMIN_dom"/>
</dbReference>
<organism evidence="4 5">
    <name type="scientific">Hassallia byssoidea VB512170</name>
    <dbReference type="NCBI Taxonomy" id="1304833"/>
    <lineage>
        <taxon>Bacteria</taxon>
        <taxon>Bacillati</taxon>
        <taxon>Cyanobacteriota</taxon>
        <taxon>Cyanophyceae</taxon>
        <taxon>Nostocales</taxon>
        <taxon>Tolypothrichaceae</taxon>
        <taxon>Hassallia</taxon>
    </lineage>
</organism>
<dbReference type="Gene3D" id="2.60.40.3500">
    <property type="match status" value="1"/>
</dbReference>